<evidence type="ECO:0000256" key="4">
    <source>
        <dbReference type="ARBA" id="ARBA00022723"/>
    </source>
</evidence>
<evidence type="ECO:0000256" key="6">
    <source>
        <dbReference type="ARBA" id="ARBA00023163"/>
    </source>
</evidence>
<dbReference type="PANTHER" id="PTHR23431:SF3">
    <property type="entry name" value="DNA-DIRECTED RNA POLYMERASES I, II, AND III SUBUNIT RPABC5"/>
    <property type="match status" value="1"/>
</dbReference>
<dbReference type="STRING" id="1305764.R9NWH6"/>
<dbReference type="InterPro" id="IPR023580">
    <property type="entry name" value="RNA_pol_su_RPB10"/>
</dbReference>
<dbReference type="GO" id="GO:0006366">
    <property type="term" value="P:transcription by RNA polymerase II"/>
    <property type="evidence" value="ECO:0007669"/>
    <property type="project" value="TreeGrafter"/>
</dbReference>
<dbReference type="GO" id="GO:0005666">
    <property type="term" value="C:RNA polymerase III complex"/>
    <property type="evidence" value="ECO:0007669"/>
    <property type="project" value="TreeGrafter"/>
</dbReference>
<dbReference type="InterPro" id="IPR020789">
    <property type="entry name" value="RNA_pol_suN_Zn-BS"/>
</dbReference>
<dbReference type="GeneID" id="24105829"/>
<dbReference type="HAMAP" id="MF_00250">
    <property type="entry name" value="RNApol_arch_Rpo10"/>
    <property type="match status" value="1"/>
</dbReference>
<dbReference type="GO" id="GO:0003899">
    <property type="term" value="F:DNA-directed RNA polymerase activity"/>
    <property type="evidence" value="ECO:0007669"/>
    <property type="project" value="InterPro"/>
</dbReference>
<keyword evidence="3" id="KW-0240">DNA-directed RNA polymerase</keyword>
<evidence type="ECO:0000256" key="1">
    <source>
        <dbReference type="ARBA" id="ARBA00004123"/>
    </source>
</evidence>
<evidence type="ECO:0000256" key="7">
    <source>
        <dbReference type="ARBA" id="ARBA00025720"/>
    </source>
</evidence>
<evidence type="ECO:0000256" key="2">
    <source>
        <dbReference type="ARBA" id="ARBA00020813"/>
    </source>
</evidence>
<comment type="similarity">
    <text evidence="7">Belongs to the archaeal Rpo10/eukaryotic RPB10 RNA polymerase subunit family.</text>
</comment>
<dbReference type="GO" id="GO:0006360">
    <property type="term" value="P:transcription by RNA polymerase I"/>
    <property type="evidence" value="ECO:0007669"/>
    <property type="project" value="TreeGrafter"/>
</dbReference>
<evidence type="ECO:0000256" key="5">
    <source>
        <dbReference type="ARBA" id="ARBA00022833"/>
    </source>
</evidence>
<dbReference type="InterPro" id="IPR000268">
    <property type="entry name" value="RPABC5/Rpb10"/>
</dbReference>
<keyword evidence="4" id="KW-0479">Metal-binding</keyword>
<dbReference type="PANTHER" id="PTHR23431">
    <property type="entry name" value="DNA-DIRECTED RNA POLYMERASES I, II, AND III SUBUNIT RPABC5 FAMILY MEMBER"/>
    <property type="match status" value="1"/>
</dbReference>
<name>R9NWH6_PSEHS</name>
<dbReference type="EMBL" id="DF238771">
    <property type="protein sequence ID" value="GAC92963.1"/>
    <property type="molecule type" value="Genomic_DNA"/>
</dbReference>
<keyword evidence="5" id="KW-0862">Zinc</keyword>
<dbReference type="GO" id="GO:0003677">
    <property type="term" value="F:DNA binding"/>
    <property type="evidence" value="ECO:0007669"/>
    <property type="project" value="InterPro"/>
</dbReference>
<dbReference type="HOGENOM" id="CLU_1366773_0_0_1"/>
<dbReference type="Pfam" id="PF01194">
    <property type="entry name" value="RNA_pol_N"/>
    <property type="match status" value="1"/>
</dbReference>
<dbReference type="SUPFAM" id="SSF46924">
    <property type="entry name" value="RNA polymerase subunit RPB10"/>
    <property type="match status" value="1"/>
</dbReference>
<dbReference type="PROSITE" id="PS01112">
    <property type="entry name" value="RNA_POL_N_8KD"/>
    <property type="match status" value="1"/>
</dbReference>
<keyword evidence="9" id="KW-1185">Reference proteome</keyword>
<keyword evidence="6" id="KW-0804">Transcription</keyword>
<dbReference type="eggNOG" id="KOG3497">
    <property type="taxonomic scope" value="Eukaryota"/>
</dbReference>
<evidence type="ECO:0000313" key="9">
    <source>
        <dbReference type="Proteomes" id="UP000014071"/>
    </source>
</evidence>
<evidence type="ECO:0000313" key="8">
    <source>
        <dbReference type="EMBL" id="GAC92963.1"/>
    </source>
</evidence>
<dbReference type="Gene3D" id="1.10.10.60">
    <property type="entry name" value="Homeodomain-like"/>
    <property type="match status" value="1"/>
</dbReference>
<protein>
    <recommendedName>
        <fullName evidence="2">DNA-directed RNA polymerases I, II, and III subunit RPABC5</fullName>
    </recommendedName>
</protein>
<dbReference type="FunFam" id="1.10.10.60:FF:000024">
    <property type="entry name" value="DNA-directed RNA polymerases I, II, and III subunit"/>
    <property type="match status" value="1"/>
</dbReference>
<comment type="subcellular location">
    <subcellularLocation>
        <location evidence="1">Nucleus</location>
    </subcellularLocation>
</comment>
<dbReference type="GO" id="GO:0042797">
    <property type="term" value="P:tRNA transcription by RNA polymerase III"/>
    <property type="evidence" value="ECO:0007669"/>
    <property type="project" value="TreeGrafter"/>
</dbReference>
<dbReference type="OrthoDB" id="10258858at2759"/>
<dbReference type="Proteomes" id="UP000014071">
    <property type="component" value="Unassembled WGS sequence"/>
</dbReference>
<dbReference type="GO" id="GO:0005736">
    <property type="term" value="C:RNA polymerase I complex"/>
    <property type="evidence" value="ECO:0007669"/>
    <property type="project" value="TreeGrafter"/>
</dbReference>
<evidence type="ECO:0000256" key="3">
    <source>
        <dbReference type="ARBA" id="ARBA00022478"/>
    </source>
</evidence>
<sequence length="200" mass="22933">MRESVQMMGCEGMMRARGIAEIGVDQRGEAVTSSSCLVVDRPAQVTRQFKTVSKTSSSFGCQRRSRLGRCRRTSLLQQIRVYTLHCHCYASQPQQLPPTFRLGRKAASRIQFIPRRRNYPFANTHTALAMIIPIRCFSCGKVIGDKWNAYLALLLDGRTEGEALTELDLKRYCCRRMVLTHVDLIEKLLHYNIHERRVQA</sequence>
<reference evidence="9" key="1">
    <citation type="journal article" date="2013" name="Genome Announc.">
        <title>Draft genome sequence of the basidiomycetous yeast-like fungus Pseudozyma hubeiensis SY62, which produces an abundant amount of the biosurfactant mannosylerythritol lipids.</title>
        <authorList>
            <person name="Konishi M."/>
            <person name="Hatada Y."/>
            <person name="Horiuchi J."/>
        </authorList>
    </citation>
    <scope>NUCLEOTIDE SEQUENCE [LARGE SCALE GENOMIC DNA]</scope>
    <source>
        <strain evidence="9">SY62</strain>
    </source>
</reference>
<dbReference type="NCBIfam" id="NF003089">
    <property type="entry name" value="PRK04016.1"/>
    <property type="match status" value="1"/>
</dbReference>
<dbReference type="GO" id="GO:0008270">
    <property type="term" value="F:zinc ion binding"/>
    <property type="evidence" value="ECO:0007669"/>
    <property type="project" value="InterPro"/>
</dbReference>
<accession>R9NWH6</accession>
<gene>
    <name evidence="8" type="ORF">PHSY_000523</name>
</gene>
<dbReference type="RefSeq" id="XP_012186550.1">
    <property type="nucleotide sequence ID" value="XM_012331160.1"/>
</dbReference>
<dbReference type="GO" id="GO:0005665">
    <property type="term" value="C:RNA polymerase II, core complex"/>
    <property type="evidence" value="ECO:0007669"/>
    <property type="project" value="TreeGrafter"/>
</dbReference>
<proteinExistence type="inferred from homology"/>
<dbReference type="AlphaFoldDB" id="R9NWH6"/>
<organism evidence="8 9">
    <name type="scientific">Pseudozyma hubeiensis (strain SY62)</name>
    <name type="common">Yeast</name>
    <dbReference type="NCBI Taxonomy" id="1305764"/>
    <lineage>
        <taxon>Eukaryota</taxon>
        <taxon>Fungi</taxon>
        <taxon>Dikarya</taxon>
        <taxon>Basidiomycota</taxon>
        <taxon>Ustilaginomycotina</taxon>
        <taxon>Ustilaginomycetes</taxon>
        <taxon>Ustilaginales</taxon>
        <taxon>Ustilaginaceae</taxon>
        <taxon>Pseudozyma</taxon>
    </lineage>
</organism>